<dbReference type="RefSeq" id="WP_216713271.1">
    <property type="nucleotide sequence ID" value="NZ_JACVEL010000001.1"/>
</dbReference>
<organism evidence="1 2">
    <name type="scientific">Taishania pollutisoli</name>
    <dbReference type="NCBI Taxonomy" id="2766479"/>
    <lineage>
        <taxon>Bacteria</taxon>
        <taxon>Pseudomonadati</taxon>
        <taxon>Bacteroidota</taxon>
        <taxon>Flavobacteriia</taxon>
        <taxon>Flavobacteriales</taxon>
        <taxon>Crocinitomicaceae</taxon>
        <taxon>Taishania</taxon>
    </lineage>
</organism>
<protein>
    <submittedName>
        <fullName evidence="1">Uncharacterized protein</fullName>
    </submittedName>
</protein>
<proteinExistence type="predicted"/>
<accession>A0A8J6P413</accession>
<comment type="caution">
    <text evidence="1">The sequence shown here is derived from an EMBL/GenBank/DDBJ whole genome shotgun (WGS) entry which is preliminary data.</text>
</comment>
<dbReference type="AlphaFoldDB" id="A0A8J6P413"/>
<gene>
    <name evidence="1" type="ORF">H9Y05_01165</name>
</gene>
<evidence type="ECO:0000313" key="1">
    <source>
        <dbReference type="EMBL" id="MBC9811074.1"/>
    </source>
</evidence>
<dbReference type="EMBL" id="JACVEL010000001">
    <property type="protein sequence ID" value="MBC9811074.1"/>
    <property type="molecule type" value="Genomic_DNA"/>
</dbReference>
<dbReference type="Proteomes" id="UP000652681">
    <property type="component" value="Unassembled WGS sequence"/>
</dbReference>
<keyword evidence="2" id="KW-1185">Reference proteome</keyword>
<sequence>MDADNHVILPARYDEITPFAYLNKEQGHHLFILRQANKYSFALKQFRETRIGSTYGFESHIDSIKWFFSEDDYDTLYVLGQGIPDKTIPSHYPWKCYDNETNKWKTWNLSQGVSHYVLAYKKENKYGLITFEHTRKEIEKKHKPGGLGSDYDYWKAIYSFTHLNVHPLKYDGAIIPSTSNTPIVTQNNGKYGILQIGYTYEVPPQFDSIPVQLKEFFYCAKKNRRWGIIFLQEQDSVPLQITPYQYPSIKHIDTDFRYLEFESANSGEDYPACVYVTTNNTALHLQFIVNRLYLRDSESLDELTQTKNITFIPKSNGQEIIQEEGYEYLVATDENYPGKRENQSVTFFVIKTERFPHPLRSHNYSRYSSIDKSYGEHQKISSIITYRLENDTFSLLHEFPEVSEKAVYHIINAYQQSFILKQTITEQGKYQHEFYSNEGIKLYEITTNYPIHNWQQKYNEPILEFYTEVAPKTESKTSHNTKKITCYYNMVKKQFYK</sequence>
<reference evidence="1" key="1">
    <citation type="submission" date="2020-09" db="EMBL/GenBank/DDBJ databases">
        <title>Taishania pollutisoli gen. nov., sp. nov., Isolated from Tetrabromobisphenol A-Contaminated Soil.</title>
        <authorList>
            <person name="Chen Q."/>
        </authorList>
    </citation>
    <scope>NUCLEOTIDE SEQUENCE</scope>
    <source>
        <strain evidence="1">CZZ-1</strain>
    </source>
</reference>
<evidence type="ECO:0000313" key="2">
    <source>
        <dbReference type="Proteomes" id="UP000652681"/>
    </source>
</evidence>
<name>A0A8J6P413_9FLAO</name>